<proteinExistence type="predicted"/>
<name>A0A4T2C7Q6_9MICO</name>
<evidence type="ECO:0000256" key="1">
    <source>
        <dbReference type="ARBA" id="ARBA00023235"/>
    </source>
</evidence>
<gene>
    <name evidence="2" type="primary">iolB</name>
    <name evidence="2" type="ORF">D4765_02220</name>
</gene>
<comment type="caution">
    <text evidence="2">The sequence shown here is derived from an EMBL/GenBank/DDBJ whole genome shotgun (WGS) entry which is preliminary data.</text>
</comment>
<evidence type="ECO:0000313" key="3">
    <source>
        <dbReference type="Proteomes" id="UP000306192"/>
    </source>
</evidence>
<dbReference type="NCBIfam" id="TIGR04378">
    <property type="entry name" value="myo_inos_iolB"/>
    <property type="match status" value="1"/>
</dbReference>
<accession>A0A4T2C7Q6</accession>
<dbReference type="SUPFAM" id="SSF51182">
    <property type="entry name" value="RmlC-like cupins"/>
    <property type="match status" value="1"/>
</dbReference>
<dbReference type="PANTHER" id="PTHR39193:SF1">
    <property type="entry name" value="5-DEOXY-GLUCURONATE ISOMERASE"/>
    <property type="match status" value="1"/>
</dbReference>
<protein>
    <submittedName>
        <fullName evidence="2">5-deoxy-glucuronate isomerase</fullName>
        <ecNumber evidence="2">5.3.1.30</ecNumber>
    </submittedName>
</protein>
<dbReference type="AlphaFoldDB" id="A0A4T2C7Q6"/>
<dbReference type="PIRSF" id="PIRSF036628">
    <property type="entry name" value="IolB"/>
    <property type="match status" value="1"/>
</dbReference>
<dbReference type="EMBL" id="QYRT01000003">
    <property type="protein sequence ID" value="TIH40465.1"/>
    <property type="molecule type" value="Genomic_DNA"/>
</dbReference>
<evidence type="ECO:0000313" key="2">
    <source>
        <dbReference type="EMBL" id="TIH40465.1"/>
    </source>
</evidence>
<dbReference type="InterPro" id="IPR021120">
    <property type="entry name" value="KduI/IolB_isomerase"/>
</dbReference>
<dbReference type="GO" id="GO:0102482">
    <property type="term" value="F:5-deoxy-D-glucuronate isomerase activity"/>
    <property type="evidence" value="ECO:0007669"/>
    <property type="project" value="UniProtKB-EC"/>
</dbReference>
<dbReference type="OrthoDB" id="9799936at2"/>
<dbReference type="Proteomes" id="UP000306192">
    <property type="component" value="Unassembled WGS sequence"/>
</dbReference>
<dbReference type="Gene3D" id="2.60.120.10">
    <property type="entry name" value="Jelly Rolls"/>
    <property type="match status" value="2"/>
</dbReference>
<dbReference type="InterPro" id="IPR014710">
    <property type="entry name" value="RmlC-like_jellyroll"/>
</dbReference>
<reference evidence="2 3" key="1">
    <citation type="journal article" date="2019" name="Microorganisms">
        <title>Systematic Affiliation and Genome Analysis of Subtercola vilae DB165(T) with Particular Emphasis on Cold Adaptation of an Isolate from a High-Altitude Cold Volcano Lake.</title>
        <authorList>
            <person name="Villalobos A.S."/>
            <person name="Wiese J."/>
            <person name="Imhoff J.F."/>
            <person name="Dorador C."/>
            <person name="Keller A."/>
            <person name="Hentschel U."/>
        </authorList>
    </citation>
    <scope>NUCLEOTIDE SEQUENCE [LARGE SCALE GENOMIC DNA]</scope>
    <source>
        <strain evidence="2 3">DB165</strain>
    </source>
</reference>
<dbReference type="GO" id="GO:0008880">
    <property type="term" value="F:glucuronate isomerase activity"/>
    <property type="evidence" value="ECO:0007669"/>
    <property type="project" value="InterPro"/>
</dbReference>
<keyword evidence="1 2" id="KW-0413">Isomerase</keyword>
<dbReference type="GO" id="GO:0019310">
    <property type="term" value="P:inositol catabolic process"/>
    <property type="evidence" value="ECO:0007669"/>
    <property type="project" value="InterPro"/>
</dbReference>
<sequence>MTDQRWFYSRGELARGPWQSVVDPSTAGWAHTGIRVAELAAGERLELDETAIERIIVPLAGSFEVSYVEAGSRTEVTLVGRSSVFDGPTDVLYLSSAATATVRGVGRFAVTTSPTTDVRPSRHIAASETPVELRGAGASSRQVHNFGTPQALDAARLIVCEVITPSQNWSSYPPHKHDENVPGHESRLEEIYYFESAPTRSGGSAAPEPAASFGMFSTYSSPAGEIDINARVQTGDIALVPFGYHGPAVAAPGYDLYYLNVMAGPDAERAWLISDDPAHAWVRDSWNNQHVDNRLPYTTSTSTRKGWH</sequence>
<dbReference type="InterPro" id="IPR011051">
    <property type="entry name" value="RmlC_Cupin_sf"/>
</dbReference>
<dbReference type="InterPro" id="IPR024203">
    <property type="entry name" value="Deoxy-glucuronate_isom_IolB"/>
</dbReference>
<organism evidence="2 3">
    <name type="scientific">Subtercola vilae</name>
    <dbReference type="NCBI Taxonomy" id="2056433"/>
    <lineage>
        <taxon>Bacteria</taxon>
        <taxon>Bacillati</taxon>
        <taxon>Actinomycetota</taxon>
        <taxon>Actinomycetes</taxon>
        <taxon>Micrococcales</taxon>
        <taxon>Microbacteriaceae</taxon>
        <taxon>Subtercola</taxon>
    </lineage>
</organism>
<dbReference type="RefSeq" id="WP_136640599.1">
    <property type="nucleotide sequence ID" value="NZ_QYRT01000003.1"/>
</dbReference>
<dbReference type="Pfam" id="PF04962">
    <property type="entry name" value="KduI"/>
    <property type="match status" value="1"/>
</dbReference>
<dbReference type="PANTHER" id="PTHR39193">
    <property type="entry name" value="5-DEOXY-GLUCURONATE ISOMERASE"/>
    <property type="match status" value="1"/>
</dbReference>
<dbReference type="EC" id="5.3.1.30" evidence="2"/>
<keyword evidence="3" id="KW-1185">Reference proteome</keyword>